<evidence type="ECO:0000313" key="2">
    <source>
        <dbReference type="Proteomes" id="UP001498398"/>
    </source>
</evidence>
<reference evidence="1 2" key="1">
    <citation type="submission" date="2024-01" db="EMBL/GenBank/DDBJ databases">
        <title>A draft genome for the cacao thread blight pathogen Marasmiellus scandens.</title>
        <authorList>
            <person name="Baruah I.K."/>
            <person name="Leung J."/>
            <person name="Bukari Y."/>
            <person name="Amoako-Attah I."/>
            <person name="Meinhardt L.W."/>
            <person name="Bailey B.A."/>
            <person name="Cohen S.P."/>
        </authorList>
    </citation>
    <scope>NUCLEOTIDE SEQUENCE [LARGE SCALE GENOMIC DNA]</scope>
    <source>
        <strain evidence="1 2">GH-19</strain>
    </source>
</reference>
<sequence length="970" mass="110096">MDLYGLGVGWELGLWNWDSFQTSPSVTPDGHMGTPLTRRNLLSDHPISDLFAPFVASSLAWPLSYSLNDGTSRQVQRDTQETALRVPLFAFYTYRYLRERFGFCLVVAAMNNNLYSNLPRKSYTIRDFILKAKELDQEGGPEFFEFLLSGVVPAGHGQPAHQVVLDVMPNALTEDHFTSVSRDYDSFIAIHTDLLLRGHCLSIYPVPDPQKVLRKSMHIELGEEGEEPVPLHQIPNFELGYWGHRYMVYIFFPALLDSERFPDKQGKLGHAKKAEFYELGLRPTIKKLLKNCVSSWPPDYESEYFRAKKRSGAFAYQTKLFPEEKLDRFSWTLQRYLRRNNVDWAEDFFFVHIIRGVKDATRHNLTPGSPRAALDKFLTEAGVNATQGTWYVDVGLEVSSEEEQCLQWMSSCHSRVVREALQISERNAVRITSLGSQCYEKDIVSHLSHVAGCRIEPGARAAGPCNALYLQLYTTDKSVTYAPEGRHHGKALTMSHAMAKDQPPDFLNKLQKAFTSAASNTSSNARIEVRVGMDHATAALMHFDLDVFSSSLLAFERDEWWGFRSFRALAIKEILERQSIGKSNFRVSRDALLLTATCVWLTNSLHSRPEDGPAARSLMRATLPVTSAPFDEIDPLTLLFPPSKTPRDPINVNDDDEDVGLPAVSVPVIPFGAIFCRYLQLHVEVPRFRSGGPFLTKEAVLFWFSMTIRDLRLKYHSPGVIPPEVVEKTRVVTNKTHRTMIYVPDDSENQPKLFNLASAGHVIPPPPVDEGSDREDDPRQAVEDFDVEGDIDTKLTNLWHQFIQDVITKSPNMAGDTRPSYLKLSRVERQQVGEELFKEKNFAKIFRACQWKIGSVKAWNTAFSHCFPPPGAEIRGKRQNYSACVYARIWMDYINGRGCDTATAWAMHRALKQRFLTLYWFPSAQVDKLWSTSRTPPGYTRLPPNTEGPGPQVIVTSRPLWEEPIEIDTT</sequence>
<proteinExistence type="predicted"/>
<comment type="caution">
    <text evidence="1">The sequence shown here is derived from an EMBL/GenBank/DDBJ whole genome shotgun (WGS) entry which is preliminary data.</text>
</comment>
<organism evidence="1 2">
    <name type="scientific">Marasmiellus scandens</name>
    <dbReference type="NCBI Taxonomy" id="2682957"/>
    <lineage>
        <taxon>Eukaryota</taxon>
        <taxon>Fungi</taxon>
        <taxon>Dikarya</taxon>
        <taxon>Basidiomycota</taxon>
        <taxon>Agaricomycotina</taxon>
        <taxon>Agaricomycetes</taxon>
        <taxon>Agaricomycetidae</taxon>
        <taxon>Agaricales</taxon>
        <taxon>Marasmiineae</taxon>
        <taxon>Omphalotaceae</taxon>
        <taxon>Marasmiellus</taxon>
    </lineage>
</organism>
<dbReference type="EMBL" id="JBANRG010000153">
    <property type="protein sequence ID" value="KAK7433539.1"/>
    <property type="molecule type" value="Genomic_DNA"/>
</dbReference>
<dbReference type="Proteomes" id="UP001498398">
    <property type="component" value="Unassembled WGS sequence"/>
</dbReference>
<evidence type="ECO:0000313" key="1">
    <source>
        <dbReference type="EMBL" id="KAK7433539.1"/>
    </source>
</evidence>
<name>A0ABR1IIP4_9AGAR</name>
<protein>
    <submittedName>
        <fullName evidence="1">Uncharacterized protein</fullName>
    </submittedName>
</protein>
<accession>A0ABR1IIP4</accession>
<keyword evidence="2" id="KW-1185">Reference proteome</keyword>
<gene>
    <name evidence="1" type="ORF">VKT23_020741</name>
</gene>